<evidence type="ECO:0000256" key="5">
    <source>
        <dbReference type="ARBA" id="ARBA00023136"/>
    </source>
</evidence>
<feature type="transmembrane region" description="Helical" evidence="6">
    <location>
        <begin position="99"/>
        <end position="121"/>
    </location>
</feature>
<keyword evidence="3 6" id="KW-0812">Transmembrane</keyword>
<feature type="transmembrane region" description="Helical" evidence="6">
    <location>
        <begin position="53"/>
        <end position="78"/>
    </location>
</feature>
<dbReference type="GO" id="GO:0055085">
    <property type="term" value="P:transmembrane transport"/>
    <property type="evidence" value="ECO:0007669"/>
    <property type="project" value="InterPro"/>
</dbReference>
<dbReference type="EMBL" id="PDNZ01000002">
    <property type="protein sequence ID" value="PWW82636.1"/>
    <property type="molecule type" value="Genomic_DNA"/>
</dbReference>
<keyword evidence="8" id="KW-1185">Reference proteome</keyword>
<evidence type="ECO:0000256" key="6">
    <source>
        <dbReference type="SAM" id="Phobius"/>
    </source>
</evidence>
<feature type="transmembrane region" description="Helical" evidence="6">
    <location>
        <begin position="304"/>
        <end position="321"/>
    </location>
</feature>
<evidence type="ECO:0000256" key="4">
    <source>
        <dbReference type="ARBA" id="ARBA00022989"/>
    </source>
</evidence>
<evidence type="ECO:0000256" key="2">
    <source>
        <dbReference type="ARBA" id="ARBA00022475"/>
    </source>
</evidence>
<comment type="subcellular location">
    <subcellularLocation>
        <location evidence="1">Cell membrane</location>
        <topology evidence="1">Multi-pass membrane protein</topology>
    </subcellularLocation>
</comment>
<reference evidence="8" key="1">
    <citation type="submission" date="2017-10" db="EMBL/GenBank/DDBJ databases">
        <authorList>
            <person name="Gaisin V.A."/>
            <person name="Rysina M.S."/>
            <person name="Grouzdev D.S."/>
        </authorList>
    </citation>
    <scope>NUCLEOTIDE SEQUENCE [LARGE SCALE GENOMIC DNA]</scope>
    <source>
        <strain evidence="8">V1</strain>
    </source>
</reference>
<dbReference type="InterPro" id="IPR005495">
    <property type="entry name" value="LptG/LptF_permease"/>
</dbReference>
<dbReference type="Pfam" id="PF03739">
    <property type="entry name" value="LptF_LptG"/>
    <property type="match status" value="1"/>
</dbReference>
<dbReference type="Proteomes" id="UP000246278">
    <property type="component" value="Unassembled WGS sequence"/>
</dbReference>
<organism evidence="7 8">
    <name type="scientific">Prosthecochloris marina</name>
    <dbReference type="NCBI Taxonomy" id="2017681"/>
    <lineage>
        <taxon>Bacteria</taxon>
        <taxon>Pseudomonadati</taxon>
        <taxon>Chlorobiota</taxon>
        <taxon>Chlorobiia</taxon>
        <taxon>Chlorobiales</taxon>
        <taxon>Chlorobiaceae</taxon>
        <taxon>Prosthecochloris</taxon>
    </lineage>
</organism>
<dbReference type="AlphaFoldDB" id="A0A317TAI1"/>
<dbReference type="PANTHER" id="PTHR33529:SF8">
    <property type="entry name" value="PERMEASE, YJGP_YJGQ FAMILY"/>
    <property type="match status" value="1"/>
</dbReference>
<dbReference type="GO" id="GO:0015920">
    <property type="term" value="P:lipopolysaccharide transport"/>
    <property type="evidence" value="ECO:0007669"/>
    <property type="project" value="TreeGrafter"/>
</dbReference>
<dbReference type="PANTHER" id="PTHR33529">
    <property type="entry name" value="SLR0882 PROTEIN-RELATED"/>
    <property type="match status" value="1"/>
</dbReference>
<dbReference type="NCBIfam" id="TIGR04408">
    <property type="entry name" value="LptG_lptG"/>
    <property type="match status" value="1"/>
</dbReference>
<evidence type="ECO:0000313" key="8">
    <source>
        <dbReference type="Proteomes" id="UP000246278"/>
    </source>
</evidence>
<comment type="caution">
    <text evidence="7">The sequence shown here is derived from an EMBL/GenBank/DDBJ whole genome shotgun (WGS) entry which is preliminary data.</text>
</comment>
<evidence type="ECO:0000256" key="1">
    <source>
        <dbReference type="ARBA" id="ARBA00004651"/>
    </source>
</evidence>
<name>A0A317TAI1_9CHLB</name>
<gene>
    <name evidence="7" type="primary">lptG</name>
    <name evidence="7" type="ORF">CR164_02470</name>
</gene>
<keyword evidence="2" id="KW-1003">Cell membrane</keyword>
<keyword evidence="4 6" id="KW-1133">Transmembrane helix</keyword>
<accession>A0A317TAI1</accession>
<proteinExistence type="predicted"/>
<dbReference type="RefSeq" id="WP_110022352.1">
    <property type="nucleotide sequence ID" value="NZ_PDNZ01000002.1"/>
</dbReference>
<dbReference type="GO" id="GO:0043190">
    <property type="term" value="C:ATP-binding cassette (ABC) transporter complex"/>
    <property type="evidence" value="ECO:0007669"/>
    <property type="project" value="InterPro"/>
</dbReference>
<dbReference type="OrthoDB" id="9807977at2"/>
<feature type="transmembrane region" description="Helical" evidence="6">
    <location>
        <begin position="279"/>
        <end position="297"/>
    </location>
</feature>
<protein>
    <submittedName>
        <fullName evidence="7">LPS export ABC transporter permease LptG</fullName>
    </submittedName>
</protein>
<keyword evidence="5 6" id="KW-0472">Membrane</keyword>
<feature type="transmembrane region" description="Helical" evidence="6">
    <location>
        <begin position="12"/>
        <end position="33"/>
    </location>
</feature>
<dbReference type="InterPro" id="IPR030923">
    <property type="entry name" value="LptG"/>
</dbReference>
<evidence type="ECO:0000313" key="7">
    <source>
        <dbReference type="EMBL" id="PWW82636.1"/>
    </source>
</evidence>
<sequence length="360" mass="40308">MKLLDKYIARQFLSTYVFAAISFTALFILVNLIENIGRFIDKGIGAGKVILYFWSLVPETILLISPLSTLLASLYVTGRMSGASELSAMKAAGISMKQLLMPFFFTALLISTLNILNAGWLHPKAAVEKNRFEMEYFDKKFEAISGNKNLHILESRNRILSIGALDPQQAIGFNVSLETFDGPILVNRIDAKKISYDKTLDRWLFHESSTRIFNENEVLFRENPGKDTLKLSLTASSLRDLGIQPDEMDIIQHYRYIEEKRQAGFSNLGRVVVKFHSKMALPIASVIIILIGVPLSAQKKRSGLAVEFGISLFIGFSYLAIQRTFAIAGYRALMDPVLAAWLPNLLFLGIGIIIYKTANK</sequence>
<feature type="transmembrane region" description="Helical" evidence="6">
    <location>
        <begin position="333"/>
        <end position="355"/>
    </location>
</feature>
<evidence type="ECO:0000256" key="3">
    <source>
        <dbReference type="ARBA" id="ARBA00022692"/>
    </source>
</evidence>